<dbReference type="Gene3D" id="3.40.50.720">
    <property type="entry name" value="NAD(P)-binding Rossmann-like Domain"/>
    <property type="match status" value="2"/>
</dbReference>
<organism evidence="7">
    <name type="scientific">marine metagenome</name>
    <dbReference type="NCBI Taxonomy" id="408172"/>
    <lineage>
        <taxon>unclassified sequences</taxon>
        <taxon>metagenomes</taxon>
        <taxon>ecological metagenomes</taxon>
    </lineage>
</organism>
<dbReference type="InterPro" id="IPR029752">
    <property type="entry name" value="D-isomer_DH_CS1"/>
</dbReference>
<gene>
    <name evidence="7" type="ORF">METZ01_LOCUS292615</name>
</gene>
<dbReference type="FunFam" id="3.40.50.720:FF:000021">
    <property type="entry name" value="D-3-phosphoglycerate dehydrogenase"/>
    <property type="match status" value="1"/>
</dbReference>
<dbReference type="InterPro" id="IPR006140">
    <property type="entry name" value="D-isomer_DH_NAD-bd"/>
</dbReference>
<dbReference type="GO" id="GO:0008652">
    <property type="term" value="P:amino acid biosynthetic process"/>
    <property type="evidence" value="ECO:0007669"/>
    <property type="project" value="UniProtKB-KW"/>
</dbReference>
<dbReference type="GO" id="GO:0051287">
    <property type="term" value="F:NAD binding"/>
    <property type="evidence" value="ECO:0007669"/>
    <property type="project" value="InterPro"/>
</dbReference>
<name>A0A382LXX8_9ZZZZ</name>
<evidence type="ECO:0000256" key="1">
    <source>
        <dbReference type="ARBA" id="ARBA00005854"/>
    </source>
</evidence>
<reference evidence="7" key="1">
    <citation type="submission" date="2018-05" db="EMBL/GenBank/DDBJ databases">
        <authorList>
            <person name="Lanie J.A."/>
            <person name="Ng W.-L."/>
            <person name="Kazmierczak K.M."/>
            <person name="Andrzejewski T.M."/>
            <person name="Davidsen T.M."/>
            <person name="Wayne K.J."/>
            <person name="Tettelin H."/>
            <person name="Glass J.I."/>
            <person name="Rusch D."/>
            <person name="Podicherti R."/>
            <person name="Tsui H.-C.T."/>
            <person name="Winkler M.E."/>
        </authorList>
    </citation>
    <scope>NUCLEOTIDE SEQUENCE</scope>
</reference>
<evidence type="ECO:0000259" key="6">
    <source>
        <dbReference type="Pfam" id="PF02826"/>
    </source>
</evidence>
<keyword evidence="2" id="KW-0028">Amino-acid biosynthesis</keyword>
<feature type="non-terminal residue" evidence="7">
    <location>
        <position position="293"/>
    </location>
</feature>
<accession>A0A382LXX8</accession>
<dbReference type="CDD" id="cd12173">
    <property type="entry name" value="PGDH_4"/>
    <property type="match status" value="1"/>
</dbReference>
<dbReference type="Pfam" id="PF00389">
    <property type="entry name" value="2-Hacid_dh"/>
    <property type="match status" value="1"/>
</dbReference>
<evidence type="ECO:0000256" key="4">
    <source>
        <dbReference type="ARBA" id="ARBA00023027"/>
    </source>
</evidence>
<sequence>MKILVADRISPAGVENLREQEDFEVVEAYGSSPEEILGLAVDAAAIIVRSETKVTAEVLAAAKNLKVVGRAGVGVDNIDVEAATEAGVIVMNTPSGNTIATAELTFTHMLCGTRPVVRGACGMREGKWERKELKGAELRGKTLAVLGLGRIGAEVAKRAKAFEMEVIAYDPYLTEARAKELEVEKVEADDAFARADYLTVHMPKTEETRGMVDEAAFAKMKDGVRVFNCARGGIIKESALAEALRSGKVAAAGLDVYETEPLPEDHEFRSIENLNLTPHLGASTKEAQDSVGV</sequence>
<evidence type="ECO:0000256" key="3">
    <source>
        <dbReference type="ARBA" id="ARBA00023002"/>
    </source>
</evidence>
<dbReference type="InterPro" id="IPR006139">
    <property type="entry name" value="D-isomer_2_OHA_DH_cat_dom"/>
</dbReference>
<proteinExistence type="inferred from homology"/>
<feature type="domain" description="D-isomer specific 2-hydroxyacid dehydrogenase NAD-binding" evidence="6">
    <location>
        <begin position="107"/>
        <end position="281"/>
    </location>
</feature>
<dbReference type="InterPro" id="IPR050857">
    <property type="entry name" value="D-2-hydroxyacid_DH"/>
</dbReference>
<evidence type="ECO:0000256" key="2">
    <source>
        <dbReference type="ARBA" id="ARBA00022605"/>
    </source>
</evidence>
<dbReference type="PROSITE" id="PS00065">
    <property type="entry name" value="D_2_HYDROXYACID_DH_1"/>
    <property type="match status" value="1"/>
</dbReference>
<dbReference type="Pfam" id="PF02826">
    <property type="entry name" value="2-Hacid_dh_C"/>
    <property type="match status" value="1"/>
</dbReference>
<feature type="domain" description="D-isomer specific 2-hydroxyacid dehydrogenase catalytic" evidence="5">
    <location>
        <begin position="3"/>
        <end position="291"/>
    </location>
</feature>
<evidence type="ECO:0008006" key="8">
    <source>
        <dbReference type="Google" id="ProtNLM"/>
    </source>
</evidence>
<dbReference type="PANTHER" id="PTHR42789:SF1">
    <property type="entry name" value="D-ISOMER SPECIFIC 2-HYDROXYACID DEHYDROGENASE FAMILY PROTEIN (AFU_ORTHOLOGUE AFUA_6G10090)"/>
    <property type="match status" value="1"/>
</dbReference>
<dbReference type="SUPFAM" id="SSF52283">
    <property type="entry name" value="Formate/glycerate dehydrogenase catalytic domain-like"/>
    <property type="match status" value="1"/>
</dbReference>
<dbReference type="SUPFAM" id="SSF51735">
    <property type="entry name" value="NAD(P)-binding Rossmann-fold domains"/>
    <property type="match status" value="1"/>
</dbReference>
<dbReference type="InterPro" id="IPR036291">
    <property type="entry name" value="NAD(P)-bd_dom_sf"/>
</dbReference>
<protein>
    <recommendedName>
        <fullName evidence="8">Phosphoglycerate dehydrogenase</fullName>
    </recommendedName>
</protein>
<comment type="similarity">
    <text evidence="1">Belongs to the D-isomer specific 2-hydroxyacid dehydrogenase family.</text>
</comment>
<evidence type="ECO:0000313" key="7">
    <source>
        <dbReference type="EMBL" id="SVC39761.1"/>
    </source>
</evidence>
<dbReference type="PANTHER" id="PTHR42789">
    <property type="entry name" value="D-ISOMER SPECIFIC 2-HYDROXYACID DEHYDROGENASE FAMILY PROTEIN (AFU_ORTHOLOGUE AFUA_6G10090)"/>
    <property type="match status" value="1"/>
</dbReference>
<dbReference type="GO" id="GO:0016616">
    <property type="term" value="F:oxidoreductase activity, acting on the CH-OH group of donors, NAD or NADP as acceptor"/>
    <property type="evidence" value="ECO:0007669"/>
    <property type="project" value="InterPro"/>
</dbReference>
<keyword evidence="3" id="KW-0560">Oxidoreductase</keyword>
<keyword evidence="4" id="KW-0520">NAD</keyword>
<dbReference type="AlphaFoldDB" id="A0A382LXX8"/>
<evidence type="ECO:0000259" key="5">
    <source>
        <dbReference type="Pfam" id="PF00389"/>
    </source>
</evidence>
<dbReference type="EMBL" id="UINC01089023">
    <property type="protein sequence ID" value="SVC39761.1"/>
    <property type="molecule type" value="Genomic_DNA"/>
</dbReference>